<dbReference type="PANTHER" id="PTHR38042:SF1">
    <property type="entry name" value="UROPORPHYRINOGEN-III SYNTHASE, CHLOROPLASTIC"/>
    <property type="match status" value="1"/>
</dbReference>
<keyword evidence="5 9" id="KW-0627">Porphyrin biosynthesis</keyword>
<evidence type="ECO:0000256" key="2">
    <source>
        <dbReference type="ARBA" id="ARBA00008133"/>
    </source>
</evidence>
<comment type="pathway">
    <text evidence="1 9">Porphyrin-containing compound metabolism; protoporphyrin-IX biosynthesis; coproporphyrinogen-III from 5-aminolevulinate: step 3/4.</text>
</comment>
<evidence type="ECO:0000256" key="5">
    <source>
        <dbReference type="ARBA" id="ARBA00023244"/>
    </source>
</evidence>
<keyword evidence="4 9" id="KW-0456">Lyase</keyword>
<evidence type="ECO:0000256" key="9">
    <source>
        <dbReference type="RuleBase" id="RU366031"/>
    </source>
</evidence>
<dbReference type="InterPro" id="IPR036108">
    <property type="entry name" value="4pyrrol_syn_uPrphyn_synt_sf"/>
</dbReference>
<evidence type="ECO:0000256" key="4">
    <source>
        <dbReference type="ARBA" id="ARBA00023239"/>
    </source>
</evidence>
<proteinExistence type="inferred from homology"/>
<dbReference type="Pfam" id="PF02602">
    <property type="entry name" value="HEM4"/>
    <property type="match status" value="1"/>
</dbReference>
<organism evidence="11 12">
    <name type="scientific">Idiomarina baltica</name>
    <dbReference type="NCBI Taxonomy" id="190892"/>
    <lineage>
        <taxon>Bacteria</taxon>
        <taxon>Pseudomonadati</taxon>
        <taxon>Pseudomonadota</taxon>
        <taxon>Gammaproteobacteria</taxon>
        <taxon>Alteromonadales</taxon>
        <taxon>Idiomarinaceae</taxon>
        <taxon>Idiomarina</taxon>
    </lineage>
</organism>
<comment type="function">
    <text evidence="6 9">Catalyzes cyclization of the linear tetrapyrrole, hydroxymethylbilane, to the macrocyclic uroporphyrinogen III.</text>
</comment>
<evidence type="ECO:0000256" key="6">
    <source>
        <dbReference type="ARBA" id="ARBA00037589"/>
    </source>
</evidence>
<protein>
    <recommendedName>
        <fullName evidence="7 9">Uroporphyrinogen-III synthase</fullName>
        <ecNumber evidence="3 9">4.2.1.75</ecNumber>
    </recommendedName>
</protein>
<dbReference type="InterPro" id="IPR003754">
    <property type="entry name" value="4pyrrol_synth_uPrphyn_synth"/>
</dbReference>
<evidence type="ECO:0000256" key="7">
    <source>
        <dbReference type="ARBA" id="ARBA00040167"/>
    </source>
</evidence>
<evidence type="ECO:0000256" key="3">
    <source>
        <dbReference type="ARBA" id="ARBA00013109"/>
    </source>
</evidence>
<dbReference type="Proteomes" id="UP000262878">
    <property type="component" value="Unassembled WGS sequence"/>
</dbReference>
<dbReference type="InterPro" id="IPR039793">
    <property type="entry name" value="UROS/Hem4"/>
</dbReference>
<reference evidence="11 12" key="1">
    <citation type="journal article" date="2018" name="Nat. Biotechnol.">
        <title>A standardized bacterial taxonomy based on genome phylogeny substantially revises the tree of life.</title>
        <authorList>
            <person name="Parks D.H."/>
            <person name="Chuvochina M."/>
            <person name="Waite D.W."/>
            <person name="Rinke C."/>
            <person name="Skarshewski A."/>
            <person name="Chaumeil P.A."/>
            <person name="Hugenholtz P."/>
        </authorList>
    </citation>
    <scope>NUCLEOTIDE SEQUENCE [LARGE SCALE GENOMIC DNA]</scope>
    <source>
        <strain evidence="11">UBA9360</strain>
    </source>
</reference>
<dbReference type="SUPFAM" id="SSF69618">
    <property type="entry name" value="HemD-like"/>
    <property type="match status" value="1"/>
</dbReference>
<evidence type="ECO:0000259" key="10">
    <source>
        <dbReference type="Pfam" id="PF02602"/>
    </source>
</evidence>
<dbReference type="EC" id="4.2.1.75" evidence="3 9"/>
<dbReference type="Gene3D" id="3.40.50.10090">
    <property type="match status" value="2"/>
</dbReference>
<dbReference type="EMBL" id="DMUP01000154">
    <property type="protein sequence ID" value="HAR56450.1"/>
    <property type="molecule type" value="Genomic_DNA"/>
</dbReference>
<evidence type="ECO:0000256" key="8">
    <source>
        <dbReference type="ARBA" id="ARBA00048617"/>
    </source>
</evidence>
<gene>
    <name evidence="11" type="ORF">DCR58_06660</name>
</gene>
<dbReference type="AlphaFoldDB" id="A0A348WPI8"/>
<comment type="similarity">
    <text evidence="2 9">Belongs to the uroporphyrinogen-III synthase family.</text>
</comment>
<sequence>MTSTTKALILQPDDSRQRIIGALSESAIQFTQHSFIDIEPISVKPLVNPDYDGVIWISKNAVKFAADAGFRFLPQTSMFAVGPTTARLAANTFGISAYCPTYKHDSESLLTLPEMVNVDNQKWLIIKGEKGRDLLFDTLRARGATVSSIDVYRRVKRPLNDETQVTQWMNTVNLIVVTSAEQLGYFLSSLPREAGGWLSRCDWIVPSERLRDLIPFVAADTITVTGSATESKMIEAIIKHG</sequence>
<dbReference type="CDD" id="cd06578">
    <property type="entry name" value="HemD"/>
    <property type="match status" value="1"/>
</dbReference>
<dbReference type="UniPathway" id="UPA00251">
    <property type="reaction ID" value="UER00320"/>
</dbReference>
<comment type="caution">
    <text evidence="11">The sequence shown here is derived from an EMBL/GenBank/DDBJ whole genome shotgun (WGS) entry which is preliminary data.</text>
</comment>
<dbReference type="GO" id="GO:0006780">
    <property type="term" value="P:uroporphyrinogen III biosynthetic process"/>
    <property type="evidence" value="ECO:0007669"/>
    <property type="project" value="UniProtKB-UniRule"/>
</dbReference>
<evidence type="ECO:0000313" key="11">
    <source>
        <dbReference type="EMBL" id="HAR56450.1"/>
    </source>
</evidence>
<feature type="domain" description="Tetrapyrrole biosynthesis uroporphyrinogen III synthase" evidence="10">
    <location>
        <begin position="31"/>
        <end position="212"/>
    </location>
</feature>
<evidence type="ECO:0000256" key="1">
    <source>
        <dbReference type="ARBA" id="ARBA00004772"/>
    </source>
</evidence>
<dbReference type="PANTHER" id="PTHR38042">
    <property type="entry name" value="UROPORPHYRINOGEN-III SYNTHASE, CHLOROPLASTIC"/>
    <property type="match status" value="1"/>
</dbReference>
<dbReference type="GO" id="GO:0006782">
    <property type="term" value="P:protoporphyrinogen IX biosynthetic process"/>
    <property type="evidence" value="ECO:0007669"/>
    <property type="project" value="UniProtKB-UniRule"/>
</dbReference>
<dbReference type="GO" id="GO:0004852">
    <property type="term" value="F:uroporphyrinogen-III synthase activity"/>
    <property type="evidence" value="ECO:0007669"/>
    <property type="project" value="UniProtKB-UniRule"/>
</dbReference>
<dbReference type="STRING" id="314276.OS145_09408"/>
<name>A0A348WPI8_9GAMM</name>
<accession>A0A348WPI8</accession>
<evidence type="ECO:0000313" key="12">
    <source>
        <dbReference type="Proteomes" id="UP000262878"/>
    </source>
</evidence>
<comment type="catalytic activity">
    <reaction evidence="8 9">
        <text>hydroxymethylbilane = uroporphyrinogen III + H2O</text>
        <dbReference type="Rhea" id="RHEA:18965"/>
        <dbReference type="ChEBI" id="CHEBI:15377"/>
        <dbReference type="ChEBI" id="CHEBI:57308"/>
        <dbReference type="ChEBI" id="CHEBI:57845"/>
        <dbReference type="EC" id="4.2.1.75"/>
    </reaction>
</comment>